<keyword evidence="1" id="KW-1133">Transmembrane helix</keyword>
<dbReference type="Proteomes" id="UP001153620">
    <property type="component" value="Chromosome 1"/>
</dbReference>
<dbReference type="AlphaFoldDB" id="A0A9N9WRD8"/>
<evidence type="ECO:0000313" key="2">
    <source>
        <dbReference type="EMBL" id="CAG9801204.1"/>
    </source>
</evidence>
<dbReference type="EMBL" id="OU895877">
    <property type="protein sequence ID" value="CAG9801204.1"/>
    <property type="molecule type" value="Genomic_DNA"/>
</dbReference>
<name>A0A9N9WRD8_9DIPT</name>
<evidence type="ECO:0000313" key="3">
    <source>
        <dbReference type="Proteomes" id="UP001153620"/>
    </source>
</evidence>
<accession>A0A9N9WRD8</accession>
<keyword evidence="1" id="KW-0472">Membrane</keyword>
<keyword evidence="3" id="KW-1185">Reference proteome</keyword>
<reference evidence="2" key="2">
    <citation type="submission" date="2022-10" db="EMBL/GenBank/DDBJ databases">
        <authorList>
            <consortium name="ENA_rothamsted_submissions"/>
            <consortium name="culmorum"/>
            <person name="King R."/>
        </authorList>
    </citation>
    <scope>NUCLEOTIDE SEQUENCE</scope>
</reference>
<keyword evidence="1" id="KW-0812">Transmembrane</keyword>
<organism evidence="2 3">
    <name type="scientific">Chironomus riparius</name>
    <dbReference type="NCBI Taxonomy" id="315576"/>
    <lineage>
        <taxon>Eukaryota</taxon>
        <taxon>Metazoa</taxon>
        <taxon>Ecdysozoa</taxon>
        <taxon>Arthropoda</taxon>
        <taxon>Hexapoda</taxon>
        <taxon>Insecta</taxon>
        <taxon>Pterygota</taxon>
        <taxon>Neoptera</taxon>
        <taxon>Endopterygota</taxon>
        <taxon>Diptera</taxon>
        <taxon>Nematocera</taxon>
        <taxon>Chironomoidea</taxon>
        <taxon>Chironomidae</taxon>
        <taxon>Chironominae</taxon>
        <taxon>Chironomus</taxon>
    </lineage>
</organism>
<sequence>MTSEPRLPPPKTIDEIINRGYRVSTINAFEALTKRLIGWPNITLMSPKEYGIAYLEQSQNSSAKMALIVDEFATRLTDSKFNIRTNYWTKLEDHVVFSFHDAFFFVDSCFYFRMFDRIIDDLIPTGIMNHLIENYYTKPWGYDQPEVEPKILTVEDLAFGFNIWLLFCLVSFIGFIAEHIAALMLKPIKSYAPVHPINPKLEHEVCIDEITTYEIMNGINPELVTKFRIKKLAQLDVSAHMNNLGSAEIIEVIELIDLEN</sequence>
<proteinExistence type="predicted"/>
<feature type="transmembrane region" description="Helical" evidence="1">
    <location>
        <begin position="163"/>
        <end position="185"/>
    </location>
</feature>
<reference evidence="2" key="1">
    <citation type="submission" date="2022-01" db="EMBL/GenBank/DDBJ databases">
        <authorList>
            <person name="King R."/>
        </authorList>
    </citation>
    <scope>NUCLEOTIDE SEQUENCE</scope>
</reference>
<protein>
    <submittedName>
        <fullName evidence="2">Uncharacterized protein</fullName>
    </submittedName>
</protein>
<evidence type="ECO:0000256" key="1">
    <source>
        <dbReference type="SAM" id="Phobius"/>
    </source>
</evidence>
<dbReference type="OrthoDB" id="6506757at2759"/>
<gene>
    <name evidence="2" type="ORF">CHIRRI_LOCUS4138</name>
</gene>